<name>A0A511DQE0_9PSEU</name>
<dbReference type="PANTHER" id="PTHR47472:SF1">
    <property type="entry name" value="DUF1446-DOMAIN-CONTAINING PROTEIN"/>
    <property type="match status" value="1"/>
</dbReference>
<dbReference type="Pfam" id="PF07287">
    <property type="entry name" value="AtuA"/>
    <property type="match status" value="1"/>
</dbReference>
<sequence length="443" mass="46525">MNDIVKIGCGSAYASDWLEPAKALADSGLVDYLAFDCLAERTLALAQIRKLADPSTGQDLRLARIMEDFAGFLGSNRTIVGNFGAANPDAAAADVVAGARKAGLDGLRVGVIRGDDVLKQVLDLDVALPERGVTAGQVRDRIVSAHAYIGAEPVVELLGEGARFVLGGRIADPSLFVGPICHELGWDLDDWASVGVATVAGHLLECGIHVTGANFADPPLRVLPALHDLAAPFAQVTSDRRVIVGKLDGTGGGVTEATVKTQLGYEVNDPAAYLTPDVTADFSALQVREIGPDRVEVTGAGGQAAPERLKVLVGLDLGFDVVGEVSYGGPGCVERARLAADVMRERFAPFAEGIDELRVDLLGVDALFEGRLQRGYPAEVRLRLAVRCADCDTATAVAEHVEFLYFAVAGGGGVTKSMRPAIGVTPAYLDRDTVRLETEVVTA</sequence>
<dbReference type="EMBL" id="BJVJ01000139">
    <property type="protein sequence ID" value="GEL27052.1"/>
    <property type="molecule type" value="Genomic_DNA"/>
</dbReference>
<dbReference type="AlphaFoldDB" id="A0A511DQE0"/>
<protein>
    <submittedName>
        <fullName evidence="2">ABC transporter substrate-binding protein</fullName>
    </submittedName>
</protein>
<evidence type="ECO:0000313" key="3">
    <source>
        <dbReference type="Proteomes" id="UP000321685"/>
    </source>
</evidence>
<proteinExistence type="predicted"/>
<evidence type="ECO:0000259" key="1">
    <source>
        <dbReference type="Pfam" id="PF07287"/>
    </source>
</evidence>
<organism evidence="2 3">
    <name type="scientific">Pseudonocardia sulfidoxydans NBRC 16205</name>
    <dbReference type="NCBI Taxonomy" id="1223511"/>
    <lineage>
        <taxon>Bacteria</taxon>
        <taxon>Bacillati</taxon>
        <taxon>Actinomycetota</taxon>
        <taxon>Actinomycetes</taxon>
        <taxon>Pseudonocardiales</taxon>
        <taxon>Pseudonocardiaceae</taxon>
        <taxon>Pseudonocardia</taxon>
    </lineage>
</organism>
<dbReference type="PANTHER" id="PTHR47472">
    <property type="entry name" value="PROPIONYL-COA CARBOXYLASE"/>
    <property type="match status" value="1"/>
</dbReference>
<comment type="caution">
    <text evidence="2">The sequence shown here is derived from an EMBL/GenBank/DDBJ whole genome shotgun (WGS) entry which is preliminary data.</text>
</comment>
<dbReference type="InterPro" id="IPR010839">
    <property type="entry name" value="AtuA_N"/>
</dbReference>
<reference evidence="2 3" key="1">
    <citation type="submission" date="2019-07" db="EMBL/GenBank/DDBJ databases">
        <title>Whole genome shotgun sequence of Pseudonocardia sulfidoxydans NBRC 16205.</title>
        <authorList>
            <person name="Hosoyama A."/>
            <person name="Uohara A."/>
            <person name="Ohji S."/>
            <person name="Ichikawa N."/>
        </authorList>
    </citation>
    <scope>NUCLEOTIDE SEQUENCE [LARGE SCALE GENOMIC DNA]</scope>
    <source>
        <strain evidence="2 3">NBRC 16205</strain>
    </source>
</reference>
<evidence type="ECO:0000313" key="2">
    <source>
        <dbReference type="EMBL" id="GEL27052.1"/>
    </source>
</evidence>
<gene>
    <name evidence="2" type="ORF">PSU4_60060</name>
</gene>
<dbReference type="Proteomes" id="UP000321685">
    <property type="component" value="Unassembled WGS sequence"/>
</dbReference>
<dbReference type="RefSeq" id="WP_222596454.1">
    <property type="nucleotide sequence ID" value="NZ_BJVJ01000139.1"/>
</dbReference>
<keyword evidence="3" id="KW-1185">Reference proteome</keyword>
<feature type="domain" description="Acyclic terpene utilisation N-terminal" evidence="1">
    <location>
        <begin position="5"/>
        <end position="437"/>
    </location>
</feature>
<accession>A0A511DQE0</accession>